<accession>A0A1H9URU1</accession>
<dbReference type="SUPFAM" id="SSF64288">
    <property type="entry name" value="Chorismate lyase-like"/>
    <property type="match status" value="1"/>
</dbReference>
<dbReference type="PANTHER" id="PTHR44846">
    <property type="entry name" value="MANNOSYL-D-GLYCERATE TRANSPORT/METABOLISM SYSTEM REPRESSOR MNGR-RELATED"/>
    <property type="match status" value="1"/>
</dbReference>
<dbReference type="InterPro" id="IPR036388">
    <property type="entry name" value="WH-like_DNA-bd_sf"/>
</dbReference>
<evidence type="ECO:0000313" key="5">
    <source>
        <dbReference type="EMBL" id="SES11767.1"/>
    </source>
</evidence>
<evidence type="ECO:0000313" key="6">
    <source>
        <dbReference type="Proteomes" id="UP000198571"/>
    </source>
</evidence>
<dbReference type="SUPFAM" id="SSF46785">
    <property type="entry name" value="Winged helix' DNA-binding domain"/>
    <property type="match status" value="1"/>
</dbReference>
<dbReference type="RefSeq" id="WP_093051978.1">
    <property type="nucleotide sequence ID" value="NZ_FOGT01000008.1"/>
</dbReference>
<dbReference type="Gene3D" id="1.10.10.10">
    <property type="entry name" value="Winged helix-like DNA-binding domain superfamily/Winged helix DNA-binding domain"/>
    <property type="match status" value="1"/>
</dbReference>
<keyword evidence="1" id="KW-0805">Transcription regulation</keyword>
<keyword evidence="6" id="KW-1185">Reference proteome</keyword>
<dbReference type="EMBL" id="FOGT01000008">
    <property type="protein sequence ID" value="SES11767.1"/>
    <property type="molecule type" value="Genomic_DNA"/>
</dbReference>
<dbReference type="PROSITE" id="PS50949">
    <property type="entry name" value="HTH_GNTR"/>
    <property type="match status" value="1"/>
</dbReference>
<protein>
    <submittedName>
        <fullName evidence="5">GntR family transcriptional regulator</fullName>
    </submittedName>
</protein>
<organism evidence="5 6">
    <name type="scientific">Salipaludibacillus aurantiacus</name>
    <dbReference type="NCBI Taxonomy" id="1601833"/>
    <lineage>
        <taxon>Bacteria</taxon>
        <taxon>Bacillati</taxon>
        <taxon>Bacillota</taxon>
        <taxon>Bacilli</taxon>
        <taxon>Bacillales</taxon>
        <taxon>Bacillaceae</taxon>
    </lineage>
</organism>
<sequence length="244" mass="28017">MSLLNHNKGAVPLYQQLKEIIKDKIENGVYEVGEKIETEKELQEIYELSRITVRQALNELVNEGYLHRQRGKGTVVLGQKLFHEQVLQVKSFTEEMNERGYKTGTSYIDVSQVKASAEVARNLALDEGDDVIQLIRVRTANGIPIVVFDTYLSMKTGIKMADLETISSLYDFLTAKGINIHYVDECFEVVTADKRLASFLDVKSGFPLMLRTRQTYSTDHFPIEYTKAYYHSKLYRFNLRTEGK</sequence>
<feature type="domain" description="HTH gntR-type" evidence="4">
    <location>
        <begin position="11"/>
        <end position="79"/>
    </location>
</feature>
<evidence type="ECO:0000256" key="2">
    <source>
        <dbReference type="ARBA" id="ARBA00023125"/>
    </source>
</evidence>
<dbReference type="CDD" id="cd07377">
    <property type="entry name" value="WHTH_GntR"/>
    <property type="match status" value="1"/>
</dbReference>
<keyword evidence="2" id="KW-0238">DNA-binding</keyword>
<evidence type="ECO:0000256" key="3">
    <source>
        <dbReference type="ARBA" id="ARBA00023163"/>
    </source>
</evidence>
<dbReference type="GO" id="GO:0003700">
    <property type="term" value="F:DNA-binding transcription factor activity"/>
    <property type="evidence" value="ECO:0007669"/>
    <property type="project" value="InterPro"/>
</dbReference>
<name>A0A1H9URU1_9BACI</name>
<dbReference type="Proteomes" id="UP000198571">
    <property type="component" value="Unassembled WGS sequence"/>
</dbReference>
<proteinExistence type="predicted"/>
<evidence type="ECO:0000259" key="4">
    <source>
        <dbReference type="PROSITE" id="PS50949"/>
    </source>
</evidence>
<keyword evidence="3" id="KW-0804">Transcription</keyword>
<dbReference type="InterPro" id="IPR000524">
    <property type="entry name" value="Tscrpt_reg_HTH_GntR"/>
</dbReference>
<dbReference type="InterPro" id="IPR050679">
    <property type="entry name" value="Bact_HTH_transcr_reg"/>
</dbReference>
<dbReference type="PRINTS" id="PR00035">
    <property type="entry name" value="HTHGNTR"/>
</dbReference>
<dbReference type="FunFam" id="1.10.10.10:FF:000079">
    <property type="entry name" value="GntR family transcriptional regulator"/>
    <property type="match status" value="1"/>
</dbReference>
<dbReference type="STRING" id="1601833.SAMN05518684_108111"/>
<dbReference type="Pfam" id="PF00392">
    <property type="entry name" value="GntR"/>
    <property type="match status" value="1"/>
</dbReference>
<dbReference type="InterPro" id="IPR028978">
    <property type="entry name" value="Chorismate_lyase_/UTRA_dom_sf"/>
</dbReference>
<dbReference type="InterPro" id="IPR036390">
    <property type="entry name" value="WH_DNA-bd_sf"/>
</dbReference>
<dbReference type="AlphaFoldDB" id="A0A1H9URU1"/>
<dbReference type="SMART" id="SM00866">
    <property type="entry name" value="UTRA"/>
    <property type="match status" value="1"/>
</dbReference>
<evidence type="ECO:0000256" key="1">
    <source>
        <dbReference type="ARBA" id="ARBA00023015"/>
    </source>
</evidence>
<dbReference type="GO" id="GO:0003677">
    <property type="term" value="F:DNA binding"/>
    <property type="evidence" value="ECO:0007669"/>
    <property type="project" value="UniProtKB-KW"/>
</dbReference>
<dbReference type="GO" id="GO:0045892">
    <property type="term" value="P:negative regulation of DNA-templated transcription"/>
    <property type="evidence" value="ECO:0007669"/>
    <property type="project" value="TreeGrafter"/>
</dbReference>
<dbReference type="PANTHER" id="PTHR44846:SF1">
    <property type="entry name" value="MANNOSYL-D-GLYCERATE TRANSPORT_METABOLISM SYSTEM REPRESSOR MNGR-RELATED"/>
    <property type="match status" value="1"/>
</dbReference>
<dbReference type="SMART" id="SM00345">
    <property type="entry name" value="HTH_GNTR"/>
    <property type="match status" value="1"/>
</dbReference>
<reference evidence="6" key="1">
    <citation type="submission" date="2016-10" db="EMBL/GenBank/DDBJ databases">
        <authorList>
            <person name="Varghese N."/>
            <person name="Submissions S."/>
        </authorList>
    </citation>
    <scope>NUCLEOTIDE SEQUENCE [LARGE SCALE GENOMIC DNA]</scope>
    <source>
        <strain evidence="6">S9</strain>
    </source>
</reference>
<dbReference type="InterPro" id="IPR011663">
    <property type="entry name" value="UTRA"/>
</dbReference>
<dbReference type="Gene3D" id="3.40.1410.10">
    <property type="entry name" value="Chorismate lyase-like"/>
    <property type="match status" value="1"/>
</dbReference>
<dbReference type="OrthoDB" id="457376at2"/>
<dbReference type="Pfam" id="PF07702">
    <property type="entry name" value="UTRA"/>
    <property type="match status" value="1"/>
</dbReference>
<gene>
    <name evidence="5" type="ORF">SAMN05518684_108111</name>
</gene>